<dbReference type="Pfam" id="PF00172">
    <property type="entry name" value="Zn_clus"/>
    <property type="match status" value="1"/>
</dbReference>
<keyword evidence="7" id="KW-1185">Reference proteome</keyword>
<dbReference type="GO" id="GO:0008270">
    <property type="term" value="F:zinc ion binding"/>
    <property type="evidence" value="ECO:0007669"/>
    <property type="project" value="InterPro"/>
</dbReference>
<evidence type="ECO:0000256" key="4">
    <source>
        <dbReference type="SAM" id="MobiDB-lite"/>
    </source>
</evidence>
<dbReference type="GO" id="GO:0005634">
    <property type="term" value="C:nucleus"/>
    <property type="evidence" value="ECO:0007669"/>
    <property type="project" value="UniProtKB-SubCell"/>
</dbReference>
<feature type="compositionally biased region" description="Polar residues" evidence="4">
    <location>
        <begin position="79"/>
        <end position="90"/>
    </location>
</feature>
<dbReference type="PANTHER" id="PTHR31001:SF40">
    <property type="entry name" value="ZN(II)2CYS6 TRANSCRIPTION FACTOR (EUROFUNG)"/>
    <property type="match status" value="1"/>
</dbReference>
<gene>
    <name evidence="6" type="ORF">Micbo1qcDRAFT_148688</name>
</gene>
<dbReference type="OrthoDB" id="6612291at2759"/>
<dbReference type="GO" id="GO:0003677">
    <property type="term" value="F:DNA binding"/>
    <property type="evidence" value="ECO:0007669"/>
    <property type="project" value="InterPro"/>
</dbReference>
<dbReference type="SUPFAM" id="SSF57701">
    <property type="entry name" value="Zn2/Cys6 DNA-binding domain"/>
    <property type="match status" value="1"/>
</dbReference>
<dbReference type="InParanoid" id="A0A136J0L2"/>
<comment type="subcellular location">
    <subcellularLocation>
        <location evidence="1">Nucleus</location>
    </subcellularLocation>
</comment>
<dbReference type="Pfam" id="PF04082">
    <property type="entry name" value="Fungal_trans"/>
    <property type="match status" value="1"/>
</dbReference>
<name>A0A136J0L2_9PEZI</name>
<dbReference type="SMART" id="SM00906">
    <property type="entry name" value="Fungal_trans"/>
    <property type="match status" value="1"/>
</dbReference>
<evidence type="ECO:0000313" key="7">
    <source>
        <dbReference type="Proteomes" id="UP000070501"/>
    </source>
</evidence>
<dbReference type="EMBL" id="KQ964252">
    <property type="protein sequence ID" value="KXJ90702.1"/>
    <property type="molecule type" value="Genomic_DNA"/>
</dbReference>
<dbReference type="AlphaFoldDB" id="A0A136J0L2"/>
<keyword evidence="2" id="KW-0479">Metal-binding</keyword>
<dbReference type="InterPro" id="IPR007219">
    <property type="entry name" value="XnlR_reg_dom"/>
</dbReference>
<keyword evidence="3" id="KW-0539">Nucleus</keyword>
<dbReference type="InterPro" id="IPR036864">
    <property type="entry name" value="Zn2-C6_fun-type_DNA-bd_sf"/>
</dbReference>
<dbReference type="InterPro" id="IPR050613">
    <property type="entry name" value="Sec_Metabolite_Reg"/>
</dbReference>
<dbReference type="CDD" id="cd12148">
    <property type="entry name" value="fungal_TF_MHR"/>
    <property type="match status" value="1"/>
</dbReference>
<dbReference type="PROSITE" id="PS00463">
    <property type="entry name" value="ZN2_CY6_FUNGAL_1"/>
    <property type="match status" value="1"/>
</dbReference>
<evidence type="ECO:0000256" key="3">
    <source>
        <dbReference type="ARBA" id="ARBA00023242"/>
    </source>
</evidence>
<dbReference type="SMART" id="SM00066">
    <property type="entry name" value="GAL4"/>
    <property type="match status" value="1"/>
</dbReference>
<dbReference type="GO" id="GO:0006351">
    <property type="term" value="P:DNA-templated transcription"/>
    <property type="evidence" value="ECO:0007669"/>
    <property type="project" value="InterPro"/>
</dbReference>
<dbReference type="InterPro" id="IPR001138">
    <property type="entry name" value="Zn2Cys6_DnaBD"/>
</dbReference>
<feature type="compositionally biased region" description="Low complexity" evidence="4">
    <location>
        <begin position="59"/>
        <end position="68"/>
    </location>
</feature>
<feature type="domain" description="Zn(2)-C6 fungal-type" evidence="5">
    <location>
        <begin position="14"/>
        <end position="46"/>
    </location>
</feature>
<dbReference type="STRING" id="196109.A0A136J0L2"/>
<evidence type="ECO:0000256" key="2">
    <source>
        <dbReference type="ARBA" id="ARBA00022723"/>
    </source>
</evidence>
<evidence type="ECO:0000256" key="1">
    <source>
        <dbReference type="ARBA" id="ARBA00004123"/>
    </source>
</evidence>
<accession>A0A136J0L2</accession>
<organism evidence="6 7">
    <name type="scientific">Microdochium bolleyi</name>
    <dbReference type="NCBI Taxonomy" id="196109"/>
    <lineage>
        <taxon>Eukaryota</taxon>
        <taxon>Fungi</taxon>
        <taxon>Dikarya</taxon>
        <taxon>Ascomycota</taxon>
        <taxon>Pezizomycotina</taxon>
        <taxon>Sordariomycetes</taxon>
        <taxon>Xylariomycetidae</taxon>
        <taxon>Xylariales</taxon>
        <taxon>Microdochiaceae</taxon>
        <taxon>Microdochium</taxon>
    </lineage>
</organism>
<dbReference type="GO" id="GO:0000981">
    <property type="term" value="F:DNA-binding transcription factor activity, RNA polymerase II-specific"/>
    <property type="evidence" value="ECO:0007669"/>
    <property type="project" value="InterPro"/>
</dbReference>
<evidence type="ECO:0000313" key="6">
    <source>
        <dbReference type="EMBL" id="KXJ90702.1"/>
    </source>
</evidence>
<protein>
    <recommendedName>
        <fullName evidence="5">Zn(2)-C6 fungal-type domain-containing protein</fullName>
    </recommendedName>
</protein>
<dbReference type="Gene3D" id="4.10.240.10">
    <property type="entry name" value="Zn(2)-C6 fungal-type DNA-binding domain"/>
    <property type="match status" value="1"/>
</dbReference>
<evidence type="ECO:0000259" key="5">
    <source>
        <dbReference type="PROSITE" id="PS50048"/>
    </source>
</evidence>
<dbReference type="PANTHER" id="PTHR31001">
    <property type="entry name" value="UNCHARACTERIZED TRANSCRIPTIONAL REGULATORY PROTEIN"/>
    <property type="match status" value="1"/>
</dbReference>
<dbReference type="CDD" id="cd00067">
    <property type="entry name" value="GAL4"/>
    <property type="match status" value="1"/>
</dbReference>
<dbReference type="PROSITE" id="PS50048">
    <property type="entry name" value="ZN2_CY6_FUNGAL_2"/>
    <property type="match status" value="1"/>
</dbReference>
<reference evidence="7" key="1">
    <citation type="submission" date="2016-02" db="EMBL/GenBank/DDBJ databases">
        <title>Draft genome sequence of Microdochium bolleyi, a fungal endophyte of beachgrass.</title>
        <authorList>
            <consortium name="DOE Joint Genome Institute"/>
            <person name="David A.S."/>
            <person name="May G."/>
            <person name="Haridas S."/>
            <person name="Lim J."/>
            <person name="Wang M."/>
            <person name="Labutti K."/>
            <person name="Lipzen A."/>
            <person name="Barry K."/>
            <person name="Grigoriev I.V."/>
        </authorList>
    </citation>
    <scope>NUCLEOTIDE SEQUENCE [LARGE SCALE GENOMIC DNA]</scope>
    <source>
        <strain evidence="7">J235TASD1</strain>
    </source>
</reference>
<feature type="region of interest" description="Disordered" evidence="4">
    <location>
        <begin position="49"/>
        <end position="99"/>
    </location>
</feature>
<sequence>MDDPYRRPNGRPQACEPCRKRKVSCDHTHPICRRCIKRNQQSECIYVLQDSSRPPPRPRAAATPAAARARVHTLPVSPPRTNESGSTPQLSDLREEPTPVATDTGYVGSTNFCHFYKEAEQILQAAQAGGPQYNDTLCGCHTSATGLTFEDVRDKCDAVLALLPDLSEGIETFRQHECSSDSMPPAICMRIVQSICDTIGPYLGPDRNPQQLEAIARKLCRNTSKPLSDNEPVAEKWISQFIGDNLRWESIGIIFTLWQRRRPPSKLAVVPRGSRFKNWAHVARKGLALTLELCTEMSKGSFICLYFAQKLTVAESMFSGDSSLRTWRVHGDTVAMLTFLGYHAAPDVQPYVPTLTSELKRRLYGWVLNMDCSVAYFTGRPPLMSSQYGTTPLPLDLHDDELLDPVMLPLAVSQLDNGWKRDATKTNAGTFTRARSMMGSVRESVAAIAIGHSKPSSLEMLLDIKPRTIQTYASFPPILQFRPKHLDIQAFGTKTLYSQLLIRLEYLQTLLFAERLLLRHHVKEDRVELVSISFELVSATLLFWTHNDRLGAVDNDAEWLVMAFAAPAGGVLCHELLTPSVDLRSAFGTSEAGSPTATAMPYRLDGPPITRASIIQKLSLLVGFLDWIRPSAPNADICCEAKVVIQAVLDQALNNPCPPRDAEPLPLTFAPEFSDWDLNTVLDFNCDLLDTFDWLRP</sequence>
<dbReference type="Proteomes" id="UP000070501">
    <property type="component" value="Unassembled WGS sequence"/>
</dbReference>
<proteinExistence type="predicted"/>